<accession>A0ACC0TVT6</accession>
<gene>
    <name evidence="1" type="ORF">F5148DRAFT_1251961</name>
</gene>
<evidence type="ECO:0000313" key="2">
    <source>
        <dbReference type="Proteomes" id="UP001207468"/>
    </source>
</evidence>
<organism evidence="1 2">
    <name type="scientific">Russula earlei</name>
    <dbReference type="NCBI Taxonomy" id="71964"/>
    <lineage>
        <taxon>Eukaryota</taxon>
        <taxon>Fungi</taxon>
        <taxon>Dikarya</taxon>
        <taxon>Basidiomycota</taxon>
        <taxon>Agaricomycotina</taxon>
        <taxon>Agaricomycetes</taxon>
        <taxon>Russulales</taxon>
        <taxon>Russulaceae</taxon>
        <taxon>Russula</taxon>
    </lineage>
</organism>
<proteinExistence type="predicted"/>
<name>A0ACC0TVT6_9AGAM</name>
<protein>
    <submittedName>
        <fullName evidence="1">Uncharacterized protein</fullName>
    </submittedName>
</protein>
<comment type="caution">
    <text evidence="1">The sequence shown here is derived from an EMBL/GenBank/DDBJ whole genome shotgun (WGS) entry which is preliminary data.</text>
</comment>
<keyword evidence="2" id="KW-1185">Reference proteome</keyword>
<feature type="non-terminal residue" evidence="1">
    <location>
        <position position="73"/>
    </location>
</feature>
<dbReference type="Proteomes" id="UP001207468">
    <property type="component" value="Unassembled WGS sequence"/>
</dbReference>
<reference evidence="1" key="1">
    <citation type="submission" date="2021-03" db="EMBL/GenBank/DDBJ databases">
        <title>Evolutionary priming and transition to the ectomycorrhizal habit in an iconic lineage of mushroom-forming fungi: is preadaptation a requirement?</title>
        <authorList>
            <consortium name="DOE Joint Genome Institute"/>
            <person name="Looney B.P."/>
            <person name="Miyauchi S."/>
            <person name="Morin E."/>
            <person name="Drula E."/>
            <person name="Courty P.E."/>
            <person name="Chicoki N."/>
            <person name="Fauchery L."/>
            <person name="Kohler A."/>
            <person name="Kuo A."/>
            <person name="LaButti K."/>
            <person name="Pangilinan J."/>
            <person name="Lipzen A."/>
            <person name="Riley R."/>
            <person name="Andreopoulos W."/>
            <person name="He G."/>
            <person name="Johnson J."/>
            <person name="Barry K.W."/>
            <person name="Grigoriev I.V."/>
            <person name="Nagy L."/>
            <person name="Hibbett D."/>
            <person name="Henrissat B."/>
            <person name="Matheny P.B."/>
            <person name="Labbe J."/>
            <person name="Martin A.F."/>
        </authorList>
    </citation>
    <scope>NUCLEOTIDE SEQUENCE</scope>
    <source>
        <strain evidence="1">BPL698</strain>
    </source>
</reference>
<evidence type="ECO:0000313" key="1">
    <source>
        <dbReference type="EMBL" id="KAI9447293.1"/>
    </source>
</evidence>
<sequence length="73" mass="7813">MLTRIFSSSSSAVAFSLRVFSSAVIVISLDVLVARFARSPIGTASSDMDLFLILRGCWAALVHLPSLTREGVV</sequence>
<dbReference type="EMBL" id="JAGFNK010000590">
    <property type="protein sequence ID" value="KAI9447293.1"/>
    <property type="molecule type" value="Genomic_DNA"/>
</dbReference>